<dbReference type="InterPro" id="IPR012302">
    <property type="entry name" value="Malic_NAD-bd"/>
</dbReference>
<evidence type="ECO:0000313" key="5">
    <source>
        <dbReference type="EMBL" id="RLV63072.1"/>
    </source>
</evidence>
<name>A0A3L8Q6W9_CHLGU</name>
<evidence type="ECO:0000259" key="1">
    <source>
        <dbReference type="SMART" id="SM00919"/>
    </source>
</evidence>
<proteinExistence type="predicted"/>
<evidence type="ECO:0000313" key="2">
    <source>
        <dbReference type="EMBL" id="RLV63069.1"/>
    </source>
</evidence>
<dbReference type="EMBL" id="QUSF01004056">
    <property type="protein sequence ID" value="RLV63071.1"/>
    <property type="molecule type" value="Genomic_DNA"/>
</dbReference>
<dbReference type="GO" id="GO:0051287">
    <property type="term" value="F:NAD binding"/>
    <property type="evidence" value="ECO:0007669"/>
    <property type="project" value="InterPro"/>
</dbReference>
<dbReference type="GO" id="GO:0006108">
    <property type="term" value="P:malate metabolic process"/>
    <property type="evidence" value="ECO:0007669"/>
    <property type="project" value="TreeGrafter"/>
</dbReference>
<protein>
    <recommendedName>
        <fullName evidence="1">Malic enzyme NAD-binding domain-containing protein</fullName>
    </recommendedName>
</protein>
<dbReference type="EMBL" id="QUSF01004057">
    <property type="protein sequence ID" value="RLV63070.1"/>
    <property type="molecule type" value="Genomic_DNA"/>
</dbReference>
<evidence type="ECO:0000313" key="6">
    <source>
        <dbReference type="Proteomes" id="UP000276834"/>
    </source>
</evidence>
<feature type="non-terminal residue" evidence="3">
    <location>
        <position position="1"/>
    </location>
</feature>
<comment type="caution">
    <text evidence="3">The sequence shown here is derived from an EMBL/GenBank/DDBJ whole genome shotgun (WGS) entry which is preliminary data.</text>
</comment>
<dbReference type="Pfam" id="PF03949">
    <property type="entry name" value="Malic_M"/>
    <property type="match status" value="1"/>
</dbReference>
<dbReference type="SMART" id="SM00919">
    <property type="entry name" value="Malic_M"/>
    <property type="match status" value="1"/>
</dbReference>
<reference evidence="3 6" key="1">
    <citation type="journal article" date="2018" name="Proc. R. Soc. B">
        <title>A non-coding region near Follistatin controls head colour polymorphism in the Gouldian finch.</title>
        <authorList>
            <person name="Toomey M.B."/>
            <person name="Marques C.I."/>
            <person name="Andrade P."/>
            <person name="Araujo P.M."/>
            <person name="Sabatino S."/>
            <person name="Gazda M.A."/>
            <person name="Afonso S."/>
            <person name="Lopes R.J."/>
            <person name="Corbo J.C."/>
            <person name="Carneiro M."/>
        </authorList>
    </citation>
    <scope>NUCLEOTIDE SEQUENCE [LARGE SCALE GENOMIC DNA]</scope>
    <source>
        <strain evidence="3">Red01</strain>
        <tissue evidence="3">Muscle</tissue>
    </source>
</reference>
<dbReference type="EMBL" id="QUSF01004058">
    <property type="protein sequence ID" value="RLV63069.1"/>
    <property type="molecule type" value="Genomic_DNA"/>
</dbReference>
<dbReference type="AlphaFoldDB" id="A0A3L8Q6W9"/>
<dbReference type="EMBL" id="QUSF01004055">
    <property type="protein sequence ID" value="RLV63072.1"/>
    <property type="molecule type" value="Genomic_DNA"/>
</dbReference>
<dbReference type="SUPFAM" id="SSF51735">
    <property type="entry name" value="NAD(P)-binding Rossmann-fold domains"/>
    <property type="match status" value="1"/>
</dbReference>
<dbReference type="InterPro" id="IPR036291">
    <property type="entry name" value="NAD(P)-bd_dom_sf"/>
</dbReference>
<gene>
    <name evidence="4" type="ORF">DV515_00018647</name>
    <name evidence="5" type="ORF">DV515_00018648</name>
    <name evidence="3" type="ORF">DV515_00018649</name>
    <name evidence="2" type="ORF">DV515_00018650</name>
</gene>
<keyword evidence="6" id="KW-1185">Reference proteome</keyword>
<feature type="domain" description="Malic enzyme NAD-binding" evidence="1">
    <location>
        <begin position="2"/>
        <end position="114"/>
    </location>
</feature>
<dbReference type="OrthoDB" id="5365701at2759"/>
<dbReference type="PANTHER" id="PTHR23406:SF27">
    <property type="entry name" value="NAD-DEPENDENT MALIC ENZYME, MITOCHONDRIAL"/>
    <property type="match status" value="1"/>
</dbReference>
<dbReference type="Gene3D" id="3.40.50.720">
    <property type="entry name" value="NAD(P)-binding Rossmann-like Domain"/>
    <property type="match status" value="1"/>
</dbReference>
<organism evidence="3 6">
    <name type="scientific">Chloebia gouldiae</name>
    <name type="common">Gouldian finch</name>
    <name type="synonym">Erythrura gouldiae</name>
    <dbReference type="NCBI Taxonomy" id="44316"/>
    <lineage>
        <taxon>Eukaryota</taxon>
        <taxon>Metazoa</taxon>
        <taxon>Chordata</taxon>
        <taxon>Craniata</taxon>
        <taxon>Vertebrata</taxon>
        <taxon>Euteleostomi</taxon>
        <taxon>Archelosauria</taxon>
        <taxon>Archosauria</taxon>
        <taxon>Dinosauria</taxon>
        <taxon>Saurischia</taxon>
        <taxon>Theropoda</taxon>
        <taxon>Coelurosauria</taxon>
        <taxon>Aves</taxon>
        <taxon>Neognathae</taxon>
        <taxon>Neoaves</taxon>
        <taxon>Telluraves</taxon>
        <taxon>Australaves</taxon>
        <taxon>Passeriformes</taxon>
        <taxon>Passeroidea</taxon>
        <taxon>Passeridae</taxon>
        <taxon>Chloebia</taxon>
    </lineage>
</organism>
<sequence length="118" mass="12742">DQCPVSLINAPCPCSPQGRCLFASGSPFELVTLKDGRTFKPGQGNNAYIFPGVALAVILSSVRHISDKVFLEAAKALAEQLTDEELAQGRLYPPLSNIREVSINIAVKVSMNYEIALH</sequence>
<dbReference type="GO" id="GO:0005739">
    <property type="term" value="C:mitochondrion"/>
    <property type="evidence" value="ECO:0007669"/>
    <property type="project" value="TreeGrafter"/>
</dbReference>
<dbReference type="Proteomes" id="UP000276834">
    <property type="component" value="Unassembled WGS sequence"/>
</dbReference>
<evidence type="ECO:0000313" key="4">
    <source>
        <dbReference type="EMBL" id="RLV63071.1"/>
    </source>
</evidence>
<dbReference type="PANTHER" id="PTHR23406">
    <property type="entry name" value="MALIC ENZYME-RELATED"/>
    <property type="match status" value="1"/>
</dbReference>
<evidence type="ECO:0000313" key="3">
    <source>
        <dbReference type="EMBL" id="RLV63070.1"/>
    </source>
</evidence>
<dbReference type="GO" id="GO:0004473">
    <property type="term" value="F:malate dehydrogenase (decarboxylating) (NADP+) activity"/>
    <property type="evidence" value="ECO:0007669"/>
    <property type="project" value="TreeGrafter"/>
</dbReference>
<reference evidence="3" key="2">
    <citation type="submission" date="2018-08" db="EMBL/GenBank/DDBJ databases">
        <authorList>
            <person name="Sabatino S.J."/>
        </authorList>
    </citation>
    <scope>NUCLEOTIDE SEQUENCE</scope>
    <source>
        <strain evidence="3">Red01</strain>
        <tissue evidence="3">Muscle</tissue>
    </source>
</reference>
<accession>A0A3L8Q6W9</accession>